<reference evidence="2 3" key="1">
    <citation type="submission" date="2018-05" db="EMBL/GenBank/DDBJ databases">
        <title>Genomic Encyclopedia of Type Strains, Phase IV (KMG-IV): sequencing the most valuable type-strain genomes for metagenomic binning, comparative biology and taxonomic classification.</title>
        <authorList>
            <person name="Goeker M."/>
        </authorList>
    </citation>
    <scope>NUCLEOTIDE SEQUENCE [LARGE SCALE GENOMIC DNA]</scope>
    <source>
        <strain evidence="2 3">DSM 28579</strain>
    </source>
</reference>
<dbReference type="EMBL" id="QENZ01000005">
    <property type="protein sequence ID" value="PVX50090.1"/>
    <property type="molecule type" value="Genomic_DNA"/>
</dbReference>
<organism evidence="2 3">
    <name type="scientific">Balneicella halophila</name>
    <dbReference type="NCBI Taxonomy" id="1537566"/>
    <lineage>
        <taxon>Bacteria</taxon>
        <taxon>Pseudomonadati</taxon>
        <taxon>Bacteroidota</taxon>
        <taxon>Bacteroidia</taxon>
        <taxon>Bacteroidales</taxon>
        <taxon>Balneicellaceae</taxon>
        <taxon>Balneicella</taxon>
    </lineage>
</organism>
<sequence>MSNLTMMHHPMHLHGHFFRVLNKNGERSPLKHTVNVPPMEEVTIEFYNEEYGDWFFHCHVLYHKVGGVSRIFSYETPRDERMKDYPVENLLDEVDQYFYWGAAKIGSNFREFELTASNIRNEFILNGEFDYDKMMKLNLVIIDI</sequence>
<dbReference type="GO" id="GO:0016491">
    <property type="term" value="F:oxidoreductase activity"/>
    <property type="evidence" value="ECO:0007669"/>
    <property type="project" value="InterPro"/>
</dbReference>
<keyword evidence="3" id="KW-1185">Reference proteome</keyword>
<dbReference type="Pfam" id="PF07731">
    <property type="entry name" value="Cu-oxidase_2"/>
    <property type="match status" value="1"/>
</dbReference>
<evidence type="ECO:0000313" key="2">
    <source>
        <dbReference type="EMBL" id="PVX50090.1"/>
    </source>
</evidence>
<protein>
    <submittedName>
        <fullName evidence="2">Multicopper oxidase</fullName>
    </submittedName>
</protein>
<evidence type="ECO:0000259" key="1">
    <source>
        <dbReference type="Pfam" id="PF07731"/>
    </source>
</evidence>
<evidence type="ECO:0000313" key="3">
    <source>
        <dbReference type="Proteomes" id="UP000251835"/>
    </source>
</evidence>
<dbReference type="InterPro" id="IPR011706">
    <property type="entry name" value="Cu-oxidase_C"/>
</dbReference>
<dbReference type="AlphaFoldDB" id="A0A7L4UQS3"/>
<dbReference type="InterPro" id="IPR008972">
    <property type="entry name" value="Cupredoxin"/>
</dbReference>
<proteinExistence type="predicted"/>
<comment type="caution">
    <text evidence="2">The sequence shown here is derived from an EMBL/GenBank/DDBJ whole genome shotgun (WGS) entry which is preliminary data.</text>
</comment>
<dbReference type="SUPFAM" id="SSF49503">
    <property type="entry name" value="Cupredoxins"/>
    <property type="match status" value="1"/>
</dbReference>
<dbReference type="GO" id="GO:0005507">
    <property type="term" value="F:copper ion binding"/>
    <property type="evidence" value="ECO:0007669"/>
    <property type="project" value="InterPro"/>
</dbReference>
<dbReference type="Gene3D" id="2.60.40.420">
    <property type="entry name" value="Cupredoxins - blue copper proteins"/>
    <property type="match status" value="1"/>
</dbReference>
<gene>
    <name evidence="2" type="ORF">C7377_1740</name>
</gene>
<accession>A0A7L4UQS3</accession>
<dbReference type="Proteomes" id="UP000251835">
    <property type="component" value="Unassembled WGS sequence"/>
</dbReference>
<feature type="domain" description="Plastocyanin-like" evidence="1">
    <location>
        <begin position="2"/>
        <end position="74"/>
    </location>
</feature>
<name>A0A7L4UQS3_BALHA</name>